<evidence type="ECO:0000313" key="1">
    <source>
        <dbReference type="EMBL" id="KAG9240938.1"/>
    </source>
</evidence>
<sequence length="52" mass="6007">MAGNKVTISGYIKYHCKYWMRDECPYWVWVNGAPCAYCLADGKDVREIKESG</sequence>
<keyword evidence="2" id="KW-1185">Reference proteome</keyword>
<name>A0A9P7YVV6_9HELO</name>
<organism evidence="1 2">
    <name type="scientific">Calycina marina</name>
    <dbReference type="NCBI Taxonomy" id="1763456"/>
    <lineage>
        <taxon>Eukaryota</taxon>
        <taxon>Fungi</taxon>
        <taxon>Dikarya</taxon>
        <taxon>Ascomycota</taxon>
        <taxon>Pezizomycotina</taxon>
        <taxon>Leotiomycetes</taxon>
        <taxon>Helotiales</taxon>
        <taxon>Pezizellaceae</taxon>
        <taxon>Calycina</taxon>
    </lineage>
</organism>
<dbReference type="Proteomes" id="UP000887226">
    <property type="component" value="Unassembled WGS sequence"/>
</dbReference>
<evidence type="ECO:0000313" key="2">
    <source>
        <dbReference type="Proteomes" id="UP000887226"/>
    </source>
</evidence>
<dbReference type="OrthoDB" id="6079484at2759"/>
<comment type="caution">
    <text evidence="1">The sequence shown here is derived from an EMBL/GenBank/DDBJ whole genome shotgun (WGS) entry which is preliminary data.</text>
</comment>
<reference evidence="1" key="1">
    <citation type="journal article" date="2021" name="IMA Fungus">
        <title>Genomic characterization of three marine fungi, including Emericellopsis atlantica sp. nov. with signatures of a generalist lifestyle and marine biomass degradation.</title>
        <authorList>
            <person name="Hagestad O.C."/>
            <person name="Hou L."/>
            <person name="Andersen J.H."/>
            <person name="Hansen E.H."/>
            <person name="Altermark B."/>
            <person name="Li C."/>
            <person name="Kuhnert E."/>
            <person name="Cox R.J."/>
            <person name="Crous P.W."/>
            <person name="Spatafora J.W."/>
            <person name="Lail K."/>
            <person name="Amirebrahimi M."/>
            <person name="Lipzen A."/>
            <person name="Pangilinan J."/>
            <person name="Andreopoulos W."/>
            <person name="Hayes R.D."/>
            <person name="Ng V."/>
            <person name="Grigoriev I.V."/>
            <person name="Jackson S.A."/>
            <person name="Sutton T.D.S."/>
            <person name="Dobson A.D.W."/>
            <person name="Rama T."/>
        </authorList>
    </citation>
    <scope>NUCLEOTIDE SEQUENCE</scope>
    <source>
        <strain evidence="1">TRa3180A</strain>
    </source>
</reference>
<gene>
    <name evidence="1" type="ORF">BJ878DRAFT_523304</name>
</gene>
<dbReference type="EMBL" id="MU254305">
    <property type="protein sequence ID" value="KAG9240938.1"/>
    <property type="molecule type" value="Genomic_DNA"/>
</dbReference>
<dbReference type="AlphaFoldDB" id="A0A9P7YVV6"/>
<protein>
    <submittedName>
        <fullName evidence="1">Uncharacterized protein</fullName>
    </submittedName>
</protein>
<accession>A0A9P7YVV6</accession>
<proteinExistence type="predicted"/>